<dbReference type="SMART" id="SM00333">
    <property type="entry name" value="TUDOR"/>
    <property type="match status" value="1"/>
</dbReference>
<evidence type="ECO:0000313" key="8">
    <source>
        <dbReference type="Proteomes" id="UP001634394"/>
    </source>
</evidence>
<dbReference type="GO" id="GO:0003723">
    <property type="term" value="F:RNA binding"/>
    <property type="evidence" value="ECO:0007669"/>
    <property type="project" value="UniProtKB-UniRule"/>
</dbReference>
<feature type="domain" description="HTH OST-type" evidence="6">
    <location>
        <begin position="6"/>
        <end position="84"/>
    </location>
</feature>
<gene>
    <name evidence="7" type="ORF">ACJMK2_043117</name>
</gene>
<reference evidence="7 8" key="1">
    <citation type="submission" date="2024-11" db="EMBL/GenBank/DDBJ databases">
        <title>Chromosome-level genome assembly of the freshwater bivalve Anodonta woodiana.</title>
        <authorList>
            <person name="Chen X."/>
        </authorList>
    </citation>
    <scope>NUCLEOTIDE SEQUENCE [LARGE SCALE GENOMIC DNA]</scope>
    <source>
        <strain evidence="7">MN2024</strain>
        <tissue evidence="7">Gills</tissue>
    </source>
</reference>
<evidence type="ECO:0000256" key="2">
    <source>
        <dbReference type="PROSITE-ProRule" id="PRU00176"/>
    </source>
</evidence>
<dbReference type="CDD" id="cd00590">
    <property type="entry name" value="RRM_SF"/>
    <property type="match status" value="3"/>
</dbReference>
<dbReference type="Pfam" id="PF12872">
    <property type="entry name" value="OST-HTH"/>
    <property type="match status" value="1"/>
</dbReference>
<dbReference type="EMBL" id="JBJQND010000009">
    <property type="protein sequence ID" value="KAL3865760.1"/>
    <property type="molecule type" value="Genomic_DNA"/>
</dbReference>
<evidence type="ECO:0000256" key="3">
    <source>
        <dbReference type="SAM" id="MobiDB-lite"/>
    </source>
</evidence>
<dbReference type="PROSITE" id="PS50304">
    <property type="entry name" value="TUDOR"/>
    <property type="match status" value="1"/>
</dbReference>
<dbReference type="Gene3D" id="2.30.30.140">
    <property type="match status" value="1"/>
</dbReference>
<dbReference type="PANTHER" id="PTHR21245">
    <property type="entry name" value="HETEROGENEOUS NUCLEAR RIBONUCLEOPROTEIN"/>
    <property type="match status" value="1"/>
</dbReference>
<feature type="domain" description="RRM" evidence="4">
    <location>
        <begin position="250"/>
        <end position="323"/>
    </location>
</feature>
<dbReference type="SUPFAM" id="SSF63748">
    <property type="entry name" value="Tudor/PWWP/MBT"/>
    <property type="match status" value="1"/>
</dbReference>
<evidence type="ECO:0000259" key="4">
    <source>
        <dbReference type="PROSITE" id="PS50102"/>
    </source>
</evidence>
<evidence type="ECO:0000259" key="5">
    <source>
        <dbReference type="PROSITE" id="PS50304"/>
    </source>
</evidence>
<dbReference type="AlphaFoldDB" id="A0ABD3VVZ2"/>
<comment type="caution">
    <text evidence="7">The sequence shown here is derived from an EMBL/GenBank/DDBJ whole genome shotgun (WGS) entry which is preliminary data.</text>
</comment>
<protein>
    <submittedName>
        <fullName evidence="7">Uncharacterized protein</fullName>
    </submittedName>
</protein>
<name>A0ABD3VVZ2_SINWO</name>
<keyword evidence="1 2" id="KW-0694">RNA-binding</keyword>
<organism evidence="7 8">
    <name type="scientific">Sinanodonta woodiana</name>
    <name type="common">Chinese pond mussel</name>
    <name type="synonym">Anodonta woodiana</name>
    <dbReference type="NCBI Taxonomy" id="1069815"/>
    <lineage>
        <taxon>Eukaryota</taxon>
        <taxon>Metazoa</taxon>
        <taxon>Spiralia</taxon>
        <taxon>Lophotrochozoa</taxon>
        <taxon>Mollusca</taxon>
        <taxon>Bivalvia</taxon>
        <taxon>Autobranchia</taxon>
        <taxon>Heteroconchia</taxon>
        <taxon>Palaeoheterodonta</taxon>
        <taxon>Unionida</taxon>
        <taxon>Unionoidea</taxon>
        <taxon>Unionidae</taxon>
        <taxon>Unioninae</taxon>
        <taxon>Sinanodonta</taxon>
    </lineage>
</organism>
<dbReference type="SMART" id="SM00360">
    <property type="entry name" value="RRM"/>
    <property type="match status" value="2"/>
</dbReference>
<dbReference type="Pfam" id="PF00567">
    <property type="entry name" value="TUDOR"/>
    <property type="match status" value="1"/>
</dbReference>
<evidence type="ECO:0000256" key="1">
    <source>
        <dbReference type="ARBA" id="ARBA00022884"/>
    </source>
</evidence>
<evidence type="ECO:0000259" key="6">
    <source>
        <dbReference type="PROSITE" id="PS51644"/>
    </source>
</evidence>
<feature type="region of interest" description="Disordered" evidence="3">
    <location>
        <begin position="98"/>
        <end position="118"/>
    </location>
</feature>
<dbReference type="InterPro" id="IPR002999">
    <property type="entry name" value="Tudor"/>
</dbReference>
<accession>A0ABD3VVZ2</accession>
<dbReference type="Gene3D" id="3.30.420.610">
    <property type="entry name" value="LOTUS domain-like"/>
    <property type="match status" value="1"/>
</dbReference>
<dbReference type="Proteomes" id="UP001634394">
    <property type="component" value="Unassembled WGS sequence"/>
</dbReference>
<dbReference type="InterPro" id="IPR012677">
    <property type="entry name" value="Nucleotide-bd_a/b_plait_sf"/>
</dbReference>
<dbReference type="PROSITE" id="PS51644">
    <property type="entry name" value="HTH_OST"/>
    <property type="match status" value="1"/>
</dbReference>
<feature type="domain" description="RRM" evidence="4">
    <location>
        <begin position="426"/>
        <end position="502"/>
    </location>
</feature>
<dbReference type="Gene3D" id="3.30.70.330">
    <property type="match status" value="3"/>
</dbReference>
<dbReference type="Pfam" id="PF00076">
    <property type="entry name" value="RRM_1"/>
    <property type="match status" value="2"/>
</dbReference>
<evidence type="ECO:0000313" key="7">
    <source>
        <dbReference type="EMBL" id="KAL3865760.1"/>
    </source>
</evidence>
<dbReference type="PROSITE" id="PS50102">
    <property type="entry name" value="RRM"/>
    <property type="match status" value="3"/>
</dbReference>
<feature type="domain" description="Tudor" evidence="5">
    <location>
        <begin position="665"/>
        <end position="721"/>
    </location>
</feature>
<dbReference type="SUPFAM" id="SSF54928">
    <property type="entry name" value="RNA-binding domain, RBD"/>
    <property type="match status" value="3"/>
</dbReference>
<dbReference type="InterPro" id="IPR035979">
    <property type="entry name" value="RBD_domain_sf"/>
</dbReference>
<dbReference type="InterPro" id="IPR000504">
    <property type="entry name" value="RRM_dom"/>
</dbReference>
<proteinExistence type="predicted"/>
<keyword evidence="8" id="KW-1185">Reference proteome</keyword>
<feature type="domain" description="RRM" evidence="4">
    <location>
        <begin position="136"/>
        <end position="202"/>
    </location>
</feature>
<dbReference type="InterPro" id="IPR025605">
    <property type="entry name" value="OST-HTH/LOTUS_dom"/>
</dbReference>
<dbReference type="InterPro" id="IPR041966">
    <property type="entry name" value="LOTUS-like"/>
</dbReference>
<sequence>MATPEISDNIKRNIRSVLLSKYDGKGILVGEFLQEYKKLLKEPLQFKSLGFETLQKFIEAMPDVIRLDYSNECMGYKMFAVQNPKAYMSLSAKRAMGRNGEMNTSKQGRGRDGREEAEINGCDDVPHFKRGRKGLFSVCFQNKPSNGLDTCEDVIAKFSEAGNVADVNIIQSFTFVRFKEEAEATKALKLFKNELNVKMANEKDREKDKVNGDIRHREVEDGKGKYGMRNSRGKDDLLISPKEESSKSLTEVFIGNIPFDSSKEELERLLSPFQLQDLRIRRENNKVYAFAAFMNIECAKTCCTKMNEFTWKGRNLYVRLASEPRENKDGSSDAGEDVLGRKYPTEKLARSSLNNDAKQHDITEKLANLTVHTGQGGKRGVKLSNDDDMPPLEHILDDNETDDMPELELTETKKSPSRNEAREKGVQMLIGNFPYGTSEGDLMVLFKKFGAEEIFIMNTATTNRSTYAFTRVADLVQAKLAITELDQTIFHGRRLMVGIADKTYQEQTTAKPALLPTPNISFVPQFPQAQIPAHTYHSQQFPQHMSTMGSLPGISPIHSPGRFSTPNAMGAAGAGHKQGDQTMIIGCFNPSSWDQILHTYMIVVHKLRGNSRDYFCPQSSQVTVQITSVYDDCHFWAHVIQDSESMEAFERLMAELQGRHSRLAETSKLGRCAAVYDGDFYRGWIMGCKDDMVTVFYVDYGNIATLHRSQTYTTTSLIWTLPPLARPFKLTKPISDFKNRLESQLVMLEVVQSSSESTAYTAEVRIVEVMSNPQS</sequence>